<evidence type="ECO:0000256" key="1">
    <source>
        <dbReference type="SAM" id="MobiDB-lite"/>
    </source>
</evidence>
<feature type="signal peptide" evidence="2">
    <location>
        <begin position="1"/>
        <end position="20"/>
    </location>
</feature>
<gene>
    <name evidence="3" type="ordered locus">Rvan_1266</name>
</gene>
<dbReference type="Proteomes" id="UP000001399">
    <property type="component" value="Chromosome"/>
</dbReference>
<reference evidence="4" key="1">
    <citation type="journal article" date="2011" name="J. Bacteriol.">
        <title>Genome sequences of eight morphologically diverse alphaproteobacteria.</title>
        <authorList>
            <consortium name="US DOE Joint Genome Institute"/>
            <person name="Brown P.J."/>
            <person name="Kysela D.T."/>
            <person name="Buechlein A."/>
            <person name="Hemmerich C."/>
            <person name="Brun Y.V."/>
        </authorList>
    </citation>
    <scope>NUCLEOTIDE SEQUENCE [LARGE SCALE GENOMIC DNA]</scope>
    <source>
        <strain evidence="4">ATCC 17100 / ATH 3.1.1 / DSM 162 / LMG 4299</strain>
    </source>
</reference>
<dbReference type="HOGENOM" id="CLU_2318309_0_0_5"/>
<feature type="region of interest" description="Disordered" evidence="1">
    <location>
        <begin position="24"/>
        <end position="99"/>
    </location>
</feature>
<dbReference type="EMBL" id="CP002292">
    <property type="protein sequence ID" value="ADP70528.1"/>
    <property type="molecule type" value="Genomic_DNA"/>
</dbReference>
<evidence type="ECO:0000256" key="2">
    <source>
        <dbReference type="SAM" id="SignalP"/>
    </source>
</evidence>
<evidence type="ECO:0000313" key="3">
    <source>
        <dbReference type="EMBL" id="ADP70528.1"/>
    </source>
</evidence>
<dbReference type="AlphaFoldDB" id="E3I578"/>
<protein>
    <submittedName>
        <fullName evidence="3">Methylmalonyl-CoA mutase family protein</fullName>
    </submittedName>
</protein>
<organism evidence="3 4">
    <name type="scientific">Rhodomicrobium vannielii (strain ATCC 17100 / DSM 162 / LMG 4299 / NCIMB 10020 / ATH 3.1.1)</name>
    <dbReference type="NCBI Taxonomy" id="648757"/>
    <lineage>
        <taxon>Bacteria</taxon>
        <taxon>Pseudomonadati</taxon>
        <taxon>Pseudomonadota</taxon>
        <taxon>Alphaproteobacteria</taxon>
        <taxon>Hyphomicrobiales</taxon>
        <taxon>Hyphomicrobiaceae</taxon>
        <taxon>Rhodomicrobium</taxon>
    </lineage>
</organism>
<name>E3I578_RHOVT</name>
<proteinExistence type="predicted"/>
<keyword evidence="4" id="KW-1185">Reference proteome</keyword>
<feature type="chain" id="PRO_5003172250" evidence="2">
    <location>
        <begin position="21"/>
        <end position="99"/>
    </location>
</feature>
<accession>E3I578</accession>
<keyword evidence="2" id="KW-0732">Signal</keyword>
<evidence type="ECO:0000313" key="4">
    <source>
        <dbReference type="Proteomes" id="UP000001399"/>
    </source>
</evidence>
<dbReference type="KEGG" id="rva:Rvan_1266"/>
<sequence length="99" mass="10716">MDRKCLHVLGLALTTGLAMAAFAGGSAAQERGRINDGQPLRIEQEPNSLNEPNPEAGGVIDVDELLGVAPARKTPEDLEREKRSANQHPRHKEKSPEGR</sequence>
<feature type="compositionally biased region" description="Basic and acidic residues" evidence="1">
    <location>
        <begin position="73"/>
        <end position="84"/>
    </location>
</feature>